<proteinExistence type="predicted"/>
<feature type="repeat" description="NHL" evidence="2">
    <location>
        <begin position="144"/>
        <end position="175"/>
    </location>
</feature>
<dbReference type="Gene3D" id="2.120.10.30">
    <property type="entry name" value="TolB, C-terminal domain"/>
    <property type="match status" value="3"/>
</dbReference>
<dbReference type="OrthoDB" id="128282at2"/>
<dbReference type="STRING" id="234267.Acid_6261"/>
<keyword evidence="3" id="KW-0732">Signal</keyword>
<dbReference type="PANTHER" id="PTHR24104">
    <property type="entry name" value="E3 UBIQUITIN-PROTEIN LIGASE NHLRC1-RELATED"/>
    <property type="match status" value="1"/>
</dbReference>
<feature type="chain" id="PRO_5004162602" evidence="3">
    <location>
        <begin position="18"/>
        <end position="981"/>
    </location>
</feature>
<dbReference type="PROSITE" id="PS51125">
    <property type="entry name" value="NHL"/>
    <property type="match status" value="2"/>
</dbReference>
<evidence type="ECO:0000256" key="3">
    <source>
        <dbReference type="SAM" id="SignalP"/>
    </source>
</evidence>
<organism evidence="6">
    <name type="scientific">Solibacter usitatus (strain Ellin6076)</name>
    <dbReference type="NCBI Taxonomy" id="234267"/>
    <lineage>
        <taxon>Bacteria</taxon>
        <taxon>Pseudomonadati</taxon>
        <taxon>Acidobacteriota</taxon>
        <taxon>Terriglobia</taxon>
        <taxon>Bryobacterales</taxon>
        <taxon>Solibacteraceae</taxon>
        <taxon>Candidatus Solibacter</taxon>
    </lineage>
</organism>
<dbReference type="NCBIfam" id="TIGR03437">
    <property type="entry name" value="Soli_cterm"/>
    <property type="match status" value="1"/>
</dbReference>
<dbReference type="InParanoid" id="Q01T33"/>
<dbReference type="KEGG" id="sus:Acid_6261"/>
<dbReference type="Pfam" id="PF01436">
    <property type="entry name" value="NHL"/>
    <property type="match status" value="2"/>
</dbReference>
<keyword evidence="1" id="KW-0677">Repeat</keyword>
<feature type="repeat" description="NHL" evidence="2">
    <location>
        <begin position="242"/>
        <end position="285"/>
    </location>
</feature>
<feature type="domain" description="Teneurin NHL" evidence="5">
    <location>
        <begin position="192"/>
        <end position="238"/>
    </location>
</feature>
<dbReference type="HOGENOM" id="CLU_303451_0_0_0"/>
<dbReference type="InterPro" id="IPR056822">
    <property type="entry name" value="TEN_NHL"/>
</dbReference>
<dbReference type="Gene3D" id="2.60.40.10">
    <property type="entry name" value="Immunoglobulins"/>
    <property type="match status" value="1"/>
</dbReference>
<reference evidence="6" key="1">
    <citation type="submission" date="2006-10" db="EMBL/GenBank/DDBJ databases">
        <title>Complete sequence of Solibacter usitatus Ellin6076.</title>
        <authorList>
            <consortium name="US DOE Joint Genome Institute"/>
            <person name="Copeland A."/>
            <person name="Lucas S."/>
            <person name="Lapidus A."/>
            <person name="Barry K."/>
            <person name="Detter J.C."/>
            <person name="Glavina del Rio T."/>
            <person name="Hammon N."/>
            <person name="Israni S."/>
            <person name="Dalin E."/>
            <person name="Tice H."/>
            <person name="Pitluck S."/>
            <person name="Thompson L.S."/>
            <person name="Brettin T."/>
            <person name="Bruce D."/>
            <person name="Han C."/>
            <person name="Tapia R."/>
            <person name="Gilna P."/>
            <person name="Schmutz J."/>
            <person name="Larimer F."/>
            <person name="Land M."/>
            <person name="Hauser L."/>
            <person name="Kyrpides N."/>
            <person name="Mikhailova N."/>
            <person name="Janssen P.H."/>
            <person name="Kuske C.R."/>
            <person name="Richardson P."/>
        </authorList>
    </citation>
    <scope>NUCLEOTIDE SEQUENCE</scope>
    <source>
        <strain evidence="6">Ellin6076</strain>
    </source>
</reference>
<dbReference type="InterPro" id="IPR024361">
    <property type="entry name" value="BACON"/>
</dbReference>
<dbReference type="InterPro" id="IPR013783">
    <property type="entry name" value="Ig-like_fold"/>
</dbReference>
<evidence type="ECO:0000313" key="6">
    <source>
        <dbReference type="EMBL" id="ABJ87187.1"/>
    </source>
</evidence>
<protein>
    <submittedName>
        <fullName evidence="6">NHL repeat containing protein</fullName>
    </submittedName>
</protein>
<dbReference type="EMBL" id="CP000473">
    <property type="protein sequence ID" value="ABJ87187.1"/>
    <property type="molecule type" value="Genomic_DNA"/>
</dbReference>
<dbReference type="Pfam" id="PF19190">
    <property type="entry name" value="BACON_2"/>
    <property type="match status" value="1"/>
</dbReference>
<sequence precursor="true">MGLRVFGILGAALFSLAICNGQGTISTFFATGSSGLAIDGQGTVYLTDSATARVRKISSGTLSTIAGNGNFGYAGDGGPAINATLNLGAGGLAGLAVDGLGNAYFADSSNNVIRKISAAGIISTYAGNGTAGFAGDSGAATSAQLNGPTDVAIDGNGNLYICDSSNNRVRKVTPGGTITTFAGNGHVVFESDGVQAATTAVPSPAGIAVDAQGNVYISSAVRVRKVTPDGIITTIAGNGTRGFSGDGGPATAATFRGPIGLAVDAFGNVYVTDNSNGRVRKIDAAGTITTYAGIDGNASTPLGDGGPATSAYLGTVGDLALDSSGNLYVATGGNNGRIRKIQPSGAGFTASPASLTFSYSIGGSAPASQTLNITSSGGVLTYTASASSTGNWLSVSPATGSTPGTLTVSANPAGLAGGATYQGSILLTPPGSGNSPLTINVSITVAGAGAPRVNSGGIFNATGYQTKLAPDTVFTLFGANLGPASLVPATGPNYPDNLSGTSIRFTPVGGGAPIAARLVYTLASQVAGILPSSIGPGTYAVTVTYNTLTSAPQNVTVVARSFGIAAANSAGSGTAQATIANINGGLSLTRFTAGSLSFGGNTWTLSPAHPDDSVVLWGTGGGADPQNDAGGSSGDQTAAGNFVVTVGTRQITPLYAGTSFGYPGLFQINFKLPTDIATDCFTTVTVTAGGEISNTVVIPIAAASQSSCTDPATPASILSKIDAGANINIGAFAIAKMTASNVTQETASGSVFSFTPTEWTILNSGPAFGACRLYDRTYASGGKDPGSPDGFLNAGTRLALSGPNLAAGSGLGAVSTALGPSYAASFANGTLGAGGSYTISGAGGTDVGAFTSTTVFPPSFTATNFGSITTINRTQPLTFTWSGTGIDQVAIILTSSVTGGGLVHITTLNCNVPAGPGSYTVPAAALAGLLPAAATGTAFGSVSIEGLNTQGKFTANLTKGGELDLGTFWSNTGVAKNIAVQ</sequence>
<dbReference type="InterPro" id="IPR011042">
    <property type="entry name" value="6-blade_b-propeller_TolB-like"/>
</dbReference>
<dbReference type="InterPro" id="IPR050952">
    <property type="entry name" value="TRIM-NHL_E3_ligases"/>
</dbReference>
<dbReference type="eggNOG" id="COG3391">
    <property type="taxonomic scope" value="Bacteria"/>
</dbReference>
<dbReference type="SUPFAM" id="SSF63825">
    <property type="entry name" value="YWTD domain"/>
    <property type="match status" value="1"/>
</dbReference>
<evidence type="ECO:0000259" key="4">
    <source>
        <dbReference type="Pfam" id="PF19190"/>
    </source>
</evidence>
<dbReference type="InterPro" id="IPR001258">
    <property type="entry name" value="NHL_repeat"/>
</dbReference>
<dbReference type="InterPro" id="IPR017803">
    <property type="entry name" value="CHP03437_C"/>
</dbReference>
<evidence type="ECO:0000259" key="5">
    <source>
        <dbReference type="Pfam" id="PF25021"/>
    </source>
</evidence>
<gene>
    <name evidence="6" type="ordered locus">Acid_6261</name>
</gene>
<evidence type="ECO:0000256" key="1">
    <source>
        <dbReference type="ARBA" id="ARBA00022737"/>
    </source>
</evidence>
<feature type="domain" description="BACON" evidence="4">
    <location>
        <begin position="349"/>
        <end position="420"/>
    </location>
</feature>
<evidence type="ECO:0000256" key="2">
    <source>
        <dbReference type="PROSITE-ProRule" id="PRU00504"/>
    </source>
</evidence>
<dbReference type="AlphaFoldDB" id="Q01T33"/>
<name>Q01T33_SOLUE</name>
<accession>Q01T33</accession>
<feature type="signal peptide" evidence="3">
    <location>
        <begin position="1"/>
        <end position="17"/>
    </location>
</feature>
<dbReference type="Pfam" id="PF25021">
    <property type="entry name" value="TEN_NHL"/>
    <property type="match status" value="1"/>
</dbReference>